<feature type="transmembrane region" description="Helical" evidence="6">
    <location>
        <begin position="42"/>
        <end position="61"/>
    </location>
</feature>
<feature type="transmembrane region" description="Helical" evidence="6">
    <location>
        <begin position="243"/>
        <end position="263"/>
    </location>
</feature>
<keyword evidence="3 6" id="KW-0812">Transmembrane</keyword>
<organism evidence="8 9">
    <name type="scientific">Sphingobium lignivorans</name>
    <dbReference type="NCBI Taxonomy" id="2735886"/>
    <lineage>
        <taxon>Bacteria</taxon>
        <taxon>Pseudomonadati</taxon>
        <taxon>Pseudomonadota</taxon>
        <taxon>Alphaproteobacteria</taxon>
        <taxon>Sphingomonadales</taxon>
        <taxon>Sphingomonadaceae</taxon>
        <taxon>Sphingobium</taxon>
    </lineage>
</organism>
<dbReference type="EMBL" id="JACHKA010000001">
    <property type="protein sequence ID" value="MBB5987102.1"/>
    <property type="molecule type" value="Genomic_DNA"/>
</dbReference>
<comment type="subcellular location">
    <subcellularLocation>
        <location evidence="1">Membrane</location>
        <topology evidence="1">Multi-pass membrane protein</topology>
    </subcellularLocation>
</comment>
<evidence type="ECO:0000256" key="1">
    <source>
        <dbReference type="ARBA" id="ARBA00004141"/>
    </source>
</evidence>
<evidence type="ECO:0000256" key="5">
    <source>
        <dbReference type="ARBA" id="ARBA00023136"/>
    </source>
</evidence>
<dbReference type="Gene3D" id="1.20.1740.10">
    <property type="entry name" value="Amino acid/polyamine transporter I"/>
    <property type="match status" value="1"/>
</dbReference>
<dbReference type="Pfam" id="PF00324">
    <property type="entry name" value="AA_permease"/>
    <property type="match status" value="1"/>
</dbReference>
<evidence type="ECO:0000256" key="6">
    <source>
        <dbReference type="SAM" id="Phobius"/>
    </source>
</evidence>
<feature type="transmembrane region" description="Helical" evidence="6">
    <location>
        <begin position="196"/>
        <end position="222"/>
    </location>
</feature>
<dbReference type="Proteomes" id="UP001138540">
    <property type="component" value="Unassembled WGS sequence"/>
</dbReference>
<evidence type="ECO:0000256" key="2">
    <source>
        <dbReference type="ARBA" id="ARBA00022448"/>
    </source>
</evidence>
<proteinExistence type="predicted"/>
<keyword evidence="2" id="KW-0813">Transport</keyword>
<gene>
    <name evidence="8" type="ORF">HNP60_003076</name>
</gene>
<accession>A0ABR6NII8</accession>
<dbReference type="PANTHER" id="PTHR43495:SF5">
    <property type="entry name" value="GAMMA-AMINOBUTYRIC ACID PERMEASE"/>
    <property type="match status" value="1"/>
</dbReference>
<keyword evidence="5 6" id="KW-0472">Membrane</keyword>
<feature type="transmembrane region" description="Helical" evidence="6">
    <location>
        <begin position="356"/>
        <end position="377"/>
    </location>
</feature>
<feature type="transmembrane region" description="Helical" evidence="6">
    <location>
        <begin position="398"/>
        <end position="420"/>
    </location>
</feature>
<evidence type="ECO:0000259" key="7">
    <source>
        <dbReference type="Pfam" id="PF00324"/>
    </source>
</evidence>
<feature type="transmembrane region" description="Helical" evidence="6">
    <location>
        <begin position="426"/>
        <end position="444"/>
    </location>
</feature>
<evidence type="ECO:0000256" key="4">
    <source>
        <dbReference type="ARBA" id="ARBA00022989"/>
    </source>
</evidence>
<name>A0ABR6NII8_9SPHN</name>
<feature type="transmembrane region" description="Helical" evidence="6">
    <location>
        <begin position="154"/>
        <end position="176"/>
    </location>
</feature>
<feature type="transmembrane region" description="Helical" evidence="6">
    <location>
        <begin position="283"/>
        <end position="309"/>
    </location>
</feature>
<evidence type="ECO:0000313" key="9">
    <source>
        <dbReference type="Proteomes" id="UP001138540"/>
    </source>
</evidence>
<reference evidence="8 9" key="1">
    <citation type="submission" date="2020-08" db="EMBL/GenBank/DDBJ databases">
        <title>Exploring microbial biodiversity for novel pathways involved in the catabolism of aromatic compounds derived from lignin.</title>
        <authorList>
            <person name="Elkins J."/>
        </authorList>
    </citation>
    <scope>NUCLEOTIDE SEQUENCE [LARGE SCALE GENOMIC DNA]</scope>
    <source>
        <strain evidence="8 9">B1D3A</strain>
    </source>
</reference>
<dbReference type="InterPro" id="IPR004841">
    <property type="entry name" value="AA-permease/SLC12A_dom"/>
</dbReference>
<sequence length="463" mass="49314">MVEQEEGRLSHSLKSRHVSMIAIGGIIGAGLFVGSSTSISQVGPAVVVSYGIAGLVILMVMRMLSEMASLLPGAGSFTELVRAGLGDRAGFVCGWLYWYFWVVVVAIEAIAGAVIIAGWIDAPVWLIGVVLLAVLTGVNLMSTRSYGEFEYWFSLMKVVAIVAFIGVAGLWAFGATSPDGPTFGNLVAHGGFVPNGWGAVLAGVTSVIFALCGAEIATIAAAESQEPARTIARITGSVALRIILFYLLSIGLIVSVMPWTSIVPGQSPFAATLSFMQIPHAGVIMNFVVLVAVLSCLNSGMYVTSRVLFVLSEKGDAPEALVALNKRRVPVRSTLIGSLFAYVALAASVLSPELVFSFLVNASGAIMLFIYLLVCFAQVKMRNQMEREAPERLVIRMWFHPFGSYLTAAGIGIVLVAMLIKPTLRIELMSSLLLLVLVVGLSYLKDRRRAAALSSSLERSSTL</sequence>
<comment type="caution">
    <text evidence="8">The sequence shown here is derived from an EMBL/GenBank/DDBJ whole genome shotgun (WGS) entry which is preliminary data.</text>
</comment>
<feature type="domain" description="Amino acid permease/ SLC12A" evidence="7">
    <location>
        <begin position="17"/>
        <end position="425"/>
    </location>
</feature>
<evidence type="ECO:0000313" key="8">
    <source>
        <dbReference type="EMBL" id="MBB5987102.1"/>
    </source>
</evidence>
<evidence type="ECO:0000256" key="3">
    <source>
        <dbReference type="ARBA" id="ARBA00022692"/>
    </source>
</evidence>
<feature type="transmembrane region" description="Helical" evidence="6">
    <location>
        <begin position="329"/>
        <end position="350"/>
    </location>
</feature>
<feature type="transmembrane region" description="Helical" evidence="6">
    <location>
        <begin position="124"/>
        <end position="142"/>
    </location>
</feature>
<feature type="transmembrane region" description="Helical" evidence="6">
    <location>
        <begin position="96"/>
        <end position="118"/>
    </location>
</feature>
<dbReference type="PANTHER" id="PTHR43495">
    <property type="entry name" value="GABA PERMEASE"/>
    <property type="match status" value="1"/>
</dbReference>
<feature type="transmembrane region" description="Helical" evidence="6">
    <location>
        <begin position="18"/>
        <end position="36"/>
    </location>
</feature>
<keyword evidence="9" id="KW-1185">Reference proteome</keyword>
<keyword evidence="4 6" id="KW-1133">Transmembrane helix</keyword>
<dbReference type="RefSeq" id="WP_184155363.1">
    <property type="nucleotide sequence ID" value="NZ_JACHKA010000001.1"/>
</dbReference>
<protein>
    <submittedName>
        <fullName evidence="8">L-asparagine transporter-like permease</fullName>
    </submittedName>
</protein>
<dbReference type="PIRSF" id="PIRSF006060">
    <property type="entry name" value="AA_transporter"/>
    <property type="match status" value="1"/>
</dbReference>